<accession>A0A0F9EN54</accession>
<evidence type="ECO:0000256" key="3">
    <source>
        <dbReference type="ARBA" id="ARBA00022989"/>
    </source>
</evidence>
<evidence type="ECO:0000256" key="2">
    <source>
        <dbReference type="ARBA" id="ARBA00022692"/>
    </source>
</evidence>
<dbReference type="GO" id="GO:0012505">
    <property type="term" value="C:endomembrane system"/>
    <property type="evidence" value="ECO:0007669"/>
    <property type="project" value="UniProtKB-SubCell"/>
</dbReference>
<name>A0A0F9EN54_9ZZZZ</name>
<dbReference type="EMBL" id="LAZR01036278">
    <property type="protein sequence ID" value="KKL25273.1"/>
    <property type="molecule type" value="Genomic_DNA"/>
</dbReference>
<dbReference type="Pfam" id="PF02656">
    <property type="entry name" value="DUF202"/>
    <property type="match status" value="1"/>
</dbReference>
<evidence type="ECO:0000259" key="6">
    <source>
        <dbReference type="Pfam" id="PF02656"/>
    </source>
</evidence>
<dbReference type="InterPro" id="IPR003807">
    <property type="entry name" value="DUF202"/>
</dbReference>
<reference evidence="7" key="1">
    <citation type="journal article" date="2015" name="Nature">
        <title>Complex archaea that bridge the gap between prokaryotes and eukaryotes.</title>
        <authorList>
            <person name="Spang A."/>
            <person name="Saw J.H."/>
            <person name="Jorgensen S.L."/>
            <person name="Zaremba-Niedzwiedzka K."/>
            <person name="Martijn J."/>
            <person name="Lind A.E."/>
            <person name="van Eijk R."/>
            <person name="Schleper C."/>
            <person name="Guy L."/>
            <person name="Ettema T.J."/>
        </authorList>
    </citation>
    <scope>NUCLEOTIDE SEQUENCE</scope>
</reference>
<evidence type="ECO:0000256" key="4">
    <source>
        <dbReference type="ARBA" id="ARBA00023136"/>
    </source>
</evidence>
<dbReference type="AlphaFoldDB" id="A0A0F9EN54"/>
<evidence type="ECO:0000256" key="1">
    <source>
        <dbReference type="ARBA" id="ARBA00004127"/>
    </source>
</evidence>
<proteinExistence type="predicted"/>
<protein>
    <recommendedName>
        <fullName evidence="6">DUF202 domain-containing protein</fullName>
    </recommendedName>
</protein>
<gene>
    <name evidence="7" type="ORF">LCGC14_2406940</name>
</gene>
<sequence>MSDLNDPRVLFAAERTLLAWNRTSISLMAFGFVIERFGLFLELSGREEIKVFQRHISFFVGESFVLLAAFIAIFSIWQHKRILRSLRPVEIPSGYNLYAGVWVNGIIGFLGIALSVYLARGFL</sequence>
<evidence type="ECO:0000313" key="7">
    <source>
        <dbReference type="EMBL" id="KKL25273.1"/>
    </source>
</evidence>
<organism evidence="7">
    <name type="scientific">marine sediment metagenome</name>
    <dbReference type="NCBI Taxonomy" id="412755"/>
    <lineage>
        <taxon>unclassified sequences</taxon>
        <taxon>metagenomes</taxon>
        <taxon>ecological metagenomes</taxon>
    </lineage>
</organism>
<feature type="transmembrane region" description="Helical" evidence="5">
    <location>
        <begin position="97"/>
        <end position="119"/>
    </location>
</feature>
<keyword evidence="3 5" id="KW-1133">Transmembrane helix</keyword>
<keyword evidence="2 5" id="KW-0812">Transmembrane</keyword>
<evidence type="ECO:0000256" key="5">
    <source>
        <dbReference type="SAM" id="Phobius"/>
    </source>
</evidence>
<feature type="transmembrane region" description="Helical" evidence="5">
    <location>
        <begin position="56"/>
        <end position="77"/>
    </location>
</feature>
<comment type="caution">
    <text evidence="7">The sequence shown here is derived from an EMBL/GenBank/DDBJ whole genome shotgun (WGS) entry which is preliminary data.</text>
</comment>
<keyword evidence="4 5" id="KW-0472">Membrane</keyword>
<comment type="subcellular location">
    <subcellularLocation>
        <location evidence="1">Endomembrane system</location>
        <topology evidence="1">Multi-pass membrane protein</topology>
    </subcellularLocation>
</comment>
<feature type="domain" description="DUF202" evidence="6">
    <location>
        <begin position="8"/>
        <end position="84"/>
    </location>
</feature>